<protein>
    <submittedName>
        <fullName evidence="1">Uncharacterized protein</fullName>
    </submittedName>
</protein>
<name>A0A1I4NDS6_9BURK</name>
<accession>A0A1I4NDS6</accession>
<gene>
    <name evidence="1" type="ORF">SAMN02982985_02874</name>
</gene>
<evidence type="ECO:0000313" key="2">
    <source>
        <dbReference type="Proteomes" id="UP000199470"/>
    </source>
</evidence>
<evidence type="ECO:0000313" key="1">
    <source>
        <dbReference type="EMBL" id="SFM13467.1"/>
    </source>
</evidence>
<dbReference type="AlphaFoldDB" id="A0A1I4NDS6"/>
<proteinExistence type="predicted"/>
<dbReference type="RefSeq" id="WP_139236501.1">
    <property type="nucleotide sequence ID" value="NZ_FOTW01000013.1"/>
</dbReference>
<keyword evidence="2" id="KW-1185">Reference proteome</keyword>
<organism evidence="1 2">
    <name type="scientific">Rugamonas rubra</name>
    <dbReference type="NCBI Taxonomy" id="758825"/>
    <lineage>
        <taxon>Bacteria</taxon>
        <taxon>Pseudomonadati</taxon>
        <taxon>Pseudomonadota</taxon>
        <taxon>Betaproteobacteria</taxon>
        <taxon>Burkholderiales</taxon>
        <taxon>Oxalobacteraceae</taxon>
        <taxon>Telluria group</taxon>
        <taxon>Rugamonas</taxon>
    </lineage>
</organism>
<dbReference type="EMBL" id="FOTW01000013">
    <property type="protein sequence ID" value="SFM13467.1"/>
    <property type="molecule type" value="Genomic_DNA"/>
</dbReference>
<dbReference type="Proteomes" id="UP000199470">
    <property type="component" value="Unassembled WGS sequence"/>
</dbReference>
<sequence length="63" mass="6290">MKPTIHLPPAPPPGAAGTTHVLVLELGDCGPGRPSYATARFTVVAAAPASVTPPAPAPRRRGA</sequence>
<reference evidence="1 2" key="1">
    <citation type="submission" date="2016-10" db="EMBL/GenBank/DDBJ databases">
        <authorList>
            <person name="de Groot N.N."/>
        </authorList>
    </citation>
    <scope>NUCLEOTIDE SEQUENCE [LARGE SCALE GENOMIC DNA]</scope>
    <source>
        <strain evidence="1 2">ATCC 43154</strain>
    </source>
</reference>